<gene>
    <name evidence="9" type="ORF">OBE_16144</name>
</gene>
<dbReference type="InterPro" id="IPR050250">
    <property type="entry name" value="Macrolide_Exporter_MacB"/>
</dbReference>
<dbReference type="AlphaFoldDB" id="K1RD31"/>
<evidence type="ECO:0000256" key="2">
    <source>
        <dbReference type="ARBA" id="ARBA00022475"/>
    </source>
</evidence>
<dbReference type="EMBL" id="AJWZ01011050">
    <property type="protein sequence ID" value="EKC46657.1"/>
    <property type="molecule type" value="Genomic_DNA"/>
</dbReference>
<feature type="domain" description="ABC3 transporter permease C-terminal" evidence="8">
    <location>
        <begin position="269"/>
        <end position="393"/>
    </location>
</feature>
<dbReference type="GO" id="GO:0022857">
    <property type="term" value="F:transmembrane transporter activity"/>
    <property type="evidence" value="ECO:0007669"/>
    <property type="project" value="TreeGrafter"/>
</dbReference>
<keyword evidence="2" id="KW-1003">Cell membrane</keyword>
<proteinExistence type="inferred from homology"/>
<dbReference type="GO" id="GO:0005886">
    <property type="term" value="C:plasma membrane"/>
    <property type="evidence" value="ECO:0007669"/>
    <property type="project" value="UniProtKB-SubCell"/>
</dbReference>
<feature type="non-terminal residue" evidence="9">
    <location>
        <position position="396"/>
    </location>
</feature>
<evidence type="ECO:0000313" key="9">
    <source>
        <dbReference type="EMBL" id="EKC46657.1"/>
    </source>
</evidence>
<dbReference type="PANTHER" id="PTHR30572">
    <property type="entry name" value="MEMBRANE COMPONENT OF TRANSPORTER-RELATED"/>
    <property type="match status" value="1"/>
</dbReference>
<feature type="non-terminal residue" evidence="9">
    <location>
        <position position="1"/>
    </location>
</feature>
<keyword evidence="4 7" id="KW-1133">Transmembrane helix</keyword>
<feature type="transmembrane region" description="Helical" evidence="7">
    <location>
        <begin position="361"/>
        <end position="380"/>
    </location>
</feature>
<evidence type="ECO:0000259" key="8">
    <source>
        <dbReference type="Pfam" id="PF02687"/>
    </source>
</evidence>
<dbReference type="Pfam" id="PF02687">
    <property type="entry name" value="FtsX"/>
    <property type="match status" value="1"/>
</dbReference>
<organism evidence="9">
    <name type="scientific">human gut metagenome</name>
    <dbReference type="NCBI Taxonomy" id="408170"/>
    <lineage>
        <taxon>unclassified sequences</taxon>
        <taxon>metagenomes</taxon>
        <taxon>organismal metagenomes</taxon>
    </lineage>
</organism>
<keyword evidence="5 7" id="KW-0472">Membrane</keyword>
<evidence type="ECO:0000256" key="3">
    <source>
        <dbReference type="ARBA" id="ARBA00022692"/>
    </source>
</evidence>
<feature type="transmembrane region" description="Helical" evidence="7">
    <location>
        <begin position="264"/>
        <end position="286"/>
    </location>
</feature>
<evidence type="ECO:0000256" key="1">
    <source>
        <dbReference type="ARBA" id="ARBA00004651"/>
    </source>
</evidence>
<name>K1RD31_9ZZZZ</name>
<keyword evidence="3 7" id="KW-0812">Transmembrane</keyword>
<accession>K1RD31</accession>
<dbReference type="PANTHER" id="PTHR30572:SF4">
    <property type="entry name" value="ABC TRANSPORTER PERMEASE YTRF"/>
    <property type="match status" value="1"/>
</dbReference>
<comment type="similarity">
    <text evidence="6">Belongs to the ABC-4 integral membrane protein family.</text>
</comment>
<comment type="subcellular location">
    <subcellularLocation>
        <location evidence="1">Cell membrane</location>
        <topology evidence="1">Multi-pass membrane protein</topology>
    </subcellularLocation>
</comment>
<feature type="transmembrane region" description="Helical" evidence="7">
    <location>
        <begin position="318"/>
        <end position="341"/>
    </location>
</feature>
<protein>
    <submittedName>
        <fullName evidence="9">Membrane protein containing DUF214, permase predicted</fullName>
    </submittedName>
</protein>
<evidence type="ECO:0000256" key="4">
    <source>
        <dbReference type="ARBA" id="ARBA00022989"/>
    </source>
</evidence>
<dbReference type="InterPro" id="IPR003838">
    <property type="entry name" value="ABC3_permease_C"/>
</dbReference>
<comment type="caution">
    <text evidence="9">The sequence shown here is derived from an EMBL/GenBank/DDBJ whole genome shotgun (WGS) entry which is preliminary data.</text>
</comment>
<reference evidence="9" key="1">
    <citation type="journal article" date="2013" name="Environ. Microbiol.">
        <title>Microbiota from the distal guts of lean and obese adolescents exhibit partial functional redundancy besides clear differences in community structure.</title>
        <authorList>
            <person name="Ferrer M."/>
            <person name="Ruiz A."/>
            <person name="Lanza F."/>
            <person name="Haange S.B."/>
            <person name="Oberbach A."/>
            <person name="Till H."/>
            <person name="Bargiela R."/>
            <person name="Campoy C."/>
            <person name="Segura M.T."/>
            <person name="Richter M."/>
            <person name="von Bergen M."/>
            <person name="Seifert J."/>
            <person name="Suarez A."/>
        </authorList>
    </citation>
    <scope>NUCLEOTIDE SEQUENCE</scope>
</reference>
<evidence type="ECO:0000256" key="6">
    <source>
        <dbReference type="ARBA" id="ARBA00038076"/>
    </source>
</evidence>
<sequence>NNNSKVITKLSKRYFKKNKVRNLAALLAIILTAFLFTSITSLAFNMASSIQLSLQMQKGSKADGTLGYMTEEQYEQLVNSDFVEQAGHRRIIGYASNTSSHSIEINYADSVQQELTFCVPTHGAAPEKANEIATTDLALKALGVEPKVGAEVPLEFELRGKTYHYDMVLSGWWEASNDSVSVATVSEQFIKENPDVVQNTYAVDHEMSGVTFSDVVLKNKANVQQQLNEFVYSIGGNPEDMGADNFILASENQMSQGLTSSESIVFAVVFILMFVVCGYLLIYNIFDISVMQDVRQYGLLRTIGTSTRQIKGIVNRQAVWLTLIGLPIGLIAGFFAGWVLLPVVTEIINLEYSMVGTSVSTSPLIFVIAALFTILTVFISTRKPAKKAAKISPLEA</sequence>
<evidence type="ECO:0000256" key="7">
    <source>
        <dbReference type="SAM" id="Phobius"/>
    </source>
</evidence>
<evidence type="ECO:0000256" key="5">
    <source>
        <dbReference type="ARBA" id="ARBA00023136"/>
    </source>
</evidence>